<feature type="non-terminal residue" evidence="4">
    <location>
        <position position="389"/>
    </location>
</feature>
<evidence type="ECO:0000259" key="1">
    <source>
        <dbReference type="Pfam" id="PF16323"/>
    </source>
</evidence>
<evidence type="ECO:0000313" key="5">
    <source>
        <dbReference type="Proteomes" id="UP000653730"/>
    </source>
</evidence>
<keyword evidence="5" id="KW-1185">Reference proteome</keyword>
<dbReference type="Gene3D" id="2.60.120.260">
    <property type="entry name" value="Galactose-binding domain-like"/>
    <property type="match status" value="1"/>
</dbReference>
<dbReference type="SUPFAM" id="SSF49785">
    <property type="entry name" value="Galactose-binding domain-like"/>
    <property type="match status" value="1"/>
</dbReference>
<sequence>MKNIHFYCLLLCFVVCTSCDDDIRRPLVADDIPPGQVTDIEIKSISGGADITYALPGDDDILYVVARFQRTTGEMASVKSSVYNNSLTVEGFGDTNEYQVQLFTVDQSENESEPVDVVIKPKTPPIQLIRESLSMEADFGGMHLYWENEAEAPVSLIVLTDNEIGQTEQIEVRYSSRKEDDFAVRGYDTIPRSFSVFIRDRYDNISEVKETTVSPLFEQLLDKNLHAPMSLPHDAPDAFGWVMSNLFNDDIGSGFHTPQGWKDDDPLPTYEGQDPHFFTFDLGVTAKLSRLKFWQRQGSWIYFHGNPRYYEIWGTDQLNSDGSFDGWTKLVENGEVIKPSGQPLQQNSSEDVDAAARGEEATIISSAPPVRFIRFVNLQSWAGPGTTYL</sequence>
<protein>
    <submittedName>
        <fullName evidence="4">DUF4959 domain-containing protein</fullName>
    </submittedName>
</protein>
<comment type="caution">
    <text evidence="4">The sequence shown here is derived from an EMBL/GenBank/DDBJ whole genome shotgun (WGS) entry which is preliminary data.</text>
</comment>
<dbReference type="InterPro" id="IPR032527">
    <property type="entry name" value="DUF4959"/>
</dbReference>
<dbReference type="InterPro" id="IPR008979">
    <property type="entry name" value="Galactose-bd-like_sf"/>
</dbReference>
<evidence type="ECO:0000313" key="4">
    <source>
        <dbReference type="EMBL" id="MBC9798262.1"/>
    </source>
</evidence>
<evidence type="ECO:0000259" key="3">
    <source>
        <dbReference type="Pfam" id="PF17166"/>
    </source>
</evidence>
<dbReference type="InterPro" id="IPR033431">
    <property type="entry name" value="DUF5126"/>
</dbReference>
<dbReference type="Pfam" id="PF16391">
    <property type="entry name" value="DUF5000"/>
    <property type="match status" value="1"/>
</dbReference>
<dbReference type="Pfam" id="PF16323">
    <property type="entry name" value="DUF4959"/>
    <property type="match status" value="1"/>
</dbReference>
<proteinExistence type="predicted"/>
<dbReference type="RefSeq" id="WP_187967387.1">
    <property type="nucleotide sequence ID" value="NZ_JACVDC010000099.1"/>
</dbReference>
<name>A0A926Q457_9FLAO</name>
<dbReference type="Pfam" id="PF17166">
    <property type="entry name" value="DUF5126"/>
    <property type="match status" value="1"/>
</dbReference>
<evidence type="ECO:0000259" key="2">
    <source>
        <dbReference type="Pfam" id="PF16391"/>
    </source>
</evidence>
<accession>A0A926Q457</accession>
<feature type="domain" description="DUF5000" evidence="2">
    <location>
        <begin position="274"/>
        <end position="385"/>
    </location>
</feature>
<organism evidence="4 5">
    <name type="scientific">Sinomicrobium weinanense</name>
    <dbReference type="NCBI Taxonomy" id="2842200"/>
    <lineage>
        <taxon>Bacteria</taxon>
        <taxon>Pseudomonadati</taxon>
        <taxon>Bacteroidota</taxon>
        <taxon>Flavobacteriia</taxon>
        <taxon>Flavobacteriales</taxon>
        <taxon>Flavobacteriaceae</taxon>
        <taxon>Sinomicrobium</taxon>
    </lineage>
</organism>
<gene>
    <name evidence="4" type="ORF">IBL28_20000</name>
</gene>
<reference evidence="4 5" key="1">
    <citation type="submission" date="2020-09" db="EMBL/GenBank/DDBJ databases">
        <title>Sinomicrobium weinanense sp. nov., a halophilic bacteria isolated from saline-alkali soil.</title>
        <authorList>
            <person name="Wu P."/>
            <person name="Ren H."/>
            <person name="Mei Y."/>
            <person name="Liang Y."/>
            <person name="Chen Z."/>
        </authorList>
    </citation>
    <scope>NUCLEOTIDE SEQUENCE [LARGE SCALE GENOMIC DNA]</scope>
    <source>
        <strain evidence="4 5">FJxs</strain>
    </source>
</reference>
<feature type="domain" description="DUF5126" evidence="3">
    <location>
        <begin position="123"/>
        <end position="223"/>
    </location>
</feature>
<dbReference type="Proteomes" id="UP000653730">
    <property type="component" value="Unassembled WGS sequence"/>
</dbReference>
<dbReference type="InterPro" id="IPR032164">
    <property type="entry name" value="DUF5000"/>
</dbReference>
<dbReference type="AlphaFoldDB" id="A0A926Q457"/>
<feature type="domain" description="DUF4959" evidence="1">
    <location>
        <begin position="18"/>
        <end position="121"/>
    </location>
</feature>
<dbReference type="EMBL" id="JACVDC010000099">
    <property type="protein sequence ID" value="MBC9798262.1"/>
    <property type="molecule type" value="Genomic_DNA"/>
</dbReference>